<organism evidence="2">
    <name type="scientific">Ruditapes philippinarum</name>
    <name type="common">Japanese carpet shell</name>
    <name type="synonym">Venerupis philippinarum</name>
    <dbReference type="NCBI Taxonomy" id="129788"/>
    <lineage>
        <taxon>Eukaryota</taxon>
        <taxon>Metazoa</taxon>
        <taxon>Spiralia</taxon>
        <taxon>Lophotrochozoa</taxon>
        <taxon>Mollusca</taxon>
        <taxon>Bivalvia</taxon>
        <taxon>Autobranchia</taxon>
        <taxon>Heteroconchia</taxon>
        <taxon>Euheterodonta</taxon>
        <taxon>Imparidentia</taxon>
        <taxon>Neoheterodontei</taxon>
        <taxon>Venerida</taxon>
        <taxon>Veneroidea</taxon>
        <taxon>Veneridae</taxon>
        <taxon>Ruditapes</taxon>
    </lineage>
</organism>
<dbReference type="AlphaFoldDB" id="A0A1P8SD52"/>
<dbReference type="InterPro" id="IPR038456">
    <property type="entry name" value="Macin_sf"/>
</dbReference>
<name>A0A1P8SD52_RUDPH</name>
<evidence type="ECO:0000256" key="1">
    <source>
        <dbReference type="SAM" id="SignalP"/>
    </source>
</evidence>
<proteinExistence type="evidence at transcript level"/>
<keyword evidence="1" id="KW-0732">Signal</keyword>
<sequence length="88" mass="9706">MNKLMICSIVAILVMSSVFPRGDASILDCWKTWSRCSGWSSGGTGPVWSSCQDKCEEKGYNTGKCELVDSNCPFVDKAYQCRCYGKTS</sequence>
<accession>A0A1P8SD52</accession>
<protein>
    <submittedName>
        <fullName evidence="2">Macin</fullName>
    </submittedName>
</protein>
<reference evidence="2" key="1">
    <citation type="submission" date="2016-06" db="EMBL/GenBank/DDBJ databases">
        <authorList>
            <person name="Kjaerup R.B."/>
            <person name="Dalgaard T.S."/>
            <person name="Juul-Madsen H.R."/>
        </authorList>
    </citation>
    <scope>NUCLEOTIDE SEQUENCE</scope>
</reference>
<feature type="signal peptide" evidence="1">
    <location>
        <begin position="1"/>
        <end position="24"/>
    </location>
</feature>
<evidence type="ECO:0000313" key="2">
    <source>
        <dbReference type="EMBL" id="APY18888.1"/>
    </source>
</evidence>
<dbReference type="Gene3D" id="3.30.30.100">
    <property type="match status" value="1"/>
</dbReference>
<dbReference type="EMBL" id="KX454482">
    <property type="protein sequence ID" value="APY18888.1"/>
    <property type="molecule type" value="mRNA"/>
</dbReference>
<feature type="chain" id="PRO_5012501420" evidence="1">
    <location>
        <begin position="25"/>
        <end position="88"/>
    </location>
</feature>